<dbReference type="Proteomes" id="UP001231197">
    <property type="component" value="Unassembled WGS sequence"/>
</dbReference>
<organism evidence="8 9">
    <name type="scientific">Winogradskyella bathintestinalis</name>
    <dbReference type="NCBI Taxonomy" id="3035208"/>
    <lineage>
        <taxon>Bacteria</taxon>
        <taxon>Pseudomonadati</taxon>
        <taxon>Bacteroidota</taxon>
        <taxon>Flavobacteriia</taxon>
        <taxon>Flavobacteriales</taxon>
        <taxon>Flavobacteriaceae</taxon>
        <taxon>Winogradskyella</taxon>
    </lineage>
</organism>
<dbReference type="PANTHER" id="PTHR30026:SF20">
    <property type="entry name" value="OUTER MEMBRANE PROTEIN TOLC"/>
    <property type="match status" value="1"/>
</dbReference>
<reference evidence="8 9" key="1">
    <citation type="journal article" date="2023" name="Int. J. Syst. Evol. Microbiol.">
        <title>Winogradskyella bathintestinalis sp. nov., isolated from the intestine of the deep-sea loosejaw dragonfish, Malacosteus niger.</title>
        <authorList>
            <person name="Uniacke-Lowe S."/>
            <person name="Johnson C.N."/>
            <person name="Stanton C."/>
            <person name="Hill C."/>
            <person name="Ross P."/>
        </authorList>
    </citation>
    <scope>NUCLEOTIDE SEQUENCE [LARGE SCALE GENOMIC DNA]</scope>
    <source>
        <strain evidence="8 9">APC 3343</strain>
    </source>
</reference>
<dbReference type="InterPro" id="IPR051906">
    <property type="entry name" value="TolC-like"/>
</dbReference>
<name>A0ABT7ZW49_9FLAO</name>
<dbReference type="Gene3D" id="1.20.1600.10">
    <property type="entry name" value="Outer membrane efflux proteins (OEP)"/>
    <property type="match status" value="1"/>
</dbReference>
<evidence type="ECO:0000313" key="9">
    <source>
        <dbReference type="Proteomes" id="UP001231197"/>
    </source>
</evidence>
<keyword evidence="7" id="KW-0998">Cell outer membrane</keyword>
<comment type="similarity">
    <text evidence="2">Belongs to the outer membrane factor (OMF) (TC 1.B.17) family.</text>
</comment>
<dbReference type="SUPFAM" id="SSF56954">
    <property type="entry name" value="Outer membrane efflux proteins (OEP)"/>
    <property type="match status" value="1"/>
</dbReference>
<sequence>MKSYHILIILFVFSLGQQIKAQEQVTLTLDDAINLAKQQNIDISISQKQFEISEFALKESKGNFLPKLSASANYNRNIDRQVIFLPNGFGMSGAATELGSDNDYRASLNLSMPLFSKYNFVNKQFSENRLDFQQEVSRGTEQSIVNTTKKAYFNYLIAQEVVMVQQHRLNNASETLKDIKKRVKQGILTEFDITSARVQVANATTNLLEAKNSIVPAANVLKLVLGLSPDTNVQLTDSISILEKELLMNESIKSMLKNNSRLKQLELDISIAETQIKMAESAYYPNVDFVGNYVYQAQADDFEVSNYDWVHTSLVGLQVNIPIFNGTVTNNKVQQAKISKDIAEKEKAYATDQYRMRYQEIMTNLNFSLQKTEVQKENMELTAEALALAKKRYNLGVGTFLEVNDAELSYTQSRLSWLQAISNYKNAFYDYQLLIGNDLN</sequence>
<protein>
    <submittedName>
        <fullName evidence="8">TolC family protein</fullName>
    </submittedName>
</protein>
<dbReference type="PANTHER" id="PTHR30026">
    <property type="entry name" value="OUTER MEMBRANE PROTEIN TOLC"/>
    <property type="match status" value="1"/>
</dbReference>
<keyword evidence="3" id="KW-0813">Transport</keyword>
<evidence type="ECO:0000256" key="1">
    <source>
        <dbReference type="ARBA" id="ARBA00004442"/>
    </source>
</evidence>
<accession>A0ABT7ZW49</accession>
<dbReference type="EMBL" id="JASDDK010000003">
    <property type="protein sequence ID" value="MDN3493247.1"/>
    <property type="molecule type" value="Genomic_DNA"/>
</dbReference>
<keyword evidence="5" id="KW-0812">Transmembrane</keyword>
<evidence type="ECO:0000256" key="2">
    <source>
        <dbReference type="ARBA" id="ARBA00007613"/>
    </source>
</evidence>
<dbReference type="InterPro" id="IPR003423">
    <property type="entry name" value="OMP_efflux"/>
</dbReference>
<gene>
    <name evidence="8" type="ORF">QMA06_10965</name>
</gene>
<keyword evidence="4" id="KW-1134">Transmembrane beta strand</keyword>
<comment type="subcellular location">
    <subcellularLocation>
        <location evidence="1">Cell outer membrane</location>
    </subcellularLocation>
</comment>
<evidence type="ECO:0000256" key="3">
    <source>
        <dbReference type="ARBA" id="ARBA00022448"/>
    </source>
</evidence>
<proteinExistence type="inferred from homology"/>
<evidence type="ECO:0000256" key="7">
    <source>
        <dbReference type="ARBA" id="ARBA00023237"/>
    </source>
</evidence>
<evidence type="ECO:0000256" key="6">
    <source>
        <dbReference type="ARBA" id="ARBA00023136"/>
    </source>
</evidence>
<evidence type="ECO:0000313" key="8">
    <source>
        <dbReference type="EMBL" id="MDN3493247.1"/>
    </source>
</evidence>
<dbReference type="Pfam" id="PF02321">
    <property type="entry name" value="OEP"/>
    <property type="match status" value="2"/>
</dbReference>
<evidence type="ECO:0000256" key="5">
    <source>
        <dbReference type="ARBA" id="ARBA00022692"/>
    </source>
</evidence>
<keyword evidence="9" id="KW-1185">Reference proteome</keyword>
<dbReference type="RefSeq" id="WP_290206897.1">
    <property type="nucleotide sequence ID" value="NZ_JASDDK010000003.1"/>
</dbReference>
<evidence type="ECO:0000256" key="4">
    <source>
        <dbReference type="ARBA" id="ARBA00022452"/>
    </source>
</evidence>
<comment type="caution">
    <text evidence="8">The sequence shown here is derived from an EMBL/GenBank/DDBJ whole genome shotgun (WGS) entry which is preliminary data.</text>
</comment>
<keyword evidence="6" id="KW-0472">Membrane</keyword>